<keyword evidence="3" id="KW-0998">Cell outer membrane</keyword>
<name>A0A839YSZ1_9SPHN</name>
<reference evidence="7 8" key="1">
    <citation type="submission" date="2020-08" db="EMBL/GenBank/DDBJ databases">
        <title>Genomic Encyclopedia of Type Strains, Phase IV (KMG-IV): sequencing the most valuable type-strain genomes for metagenomic binning, comparative biology and taxonomic classification.</title>
        <authorList>
            <person name="Goeker M."/>
        </authorList>
    </citation>
    <scope>NUCLEOTIDE SEQUENCE [LARGE SCALE GENOMIC DNA]</scope>
    <source>
        <strain evidence="7 8">DSM 24194</strain>
    </source>
</reference>
<evidence type="ECO:0000256" key="3">
    <source>
        <dbReference type="ARBA" id="ARBA00023237"/>
    </source>
</evidence>
<keyword evidence="8" id="KW-1185">Reference proteome</keyword>
<dbReference type="EMBL" id="JACICF010000001">
    <property type="protein sequence ID" value="MBB3763401.1"/>
    <property type="molecule type" value="Genomic_DNA"/>
</dbReference>
<dbReference type="PANTHER" id="PTHR30329">
    <property type="entry name" value="STATOR ELEMENT OF FLAGELLAR MOTOR COMPLEX"/>
    <property type="match status" value="1"/>
</dbReference>
<evidence type="ECO:0000256" key="5">
    <source>
        <dbReference type="SAM" id="MobiDB-lite"/>
    </source>
</evidence>
<dbReference type="Gene3D" id="3.30.1330.60">
    <property type="entry name" value="OmpA-like domain"/>
    <property type="match status" value="1"/>
</dbReference>
<sequence>MTARFVPAMIAALMLGACADRDDRDASPDNGLVNETGNTQSILREEVRAEMEPLESEVTQGPRQLLVGFPDGGADLSEEAREALEAFVDEALIESDLPIRLTGHSDTVGSDEANFRAGEARARAVAAFLEERGVDKARIHVISLGEGNPAQPNYLPDGSDNVEGQRANRRVELTVGKDAALDRDQD</sequence>
<dbReference type="PRINTS" id="PR01021">
    <property type="entry name" value="OMPADOMAIN"/>
</dbReference>
<evidence type="ECO:0000313" key="7">
    <source>
        <dbReference type="EMBL" id="MBB3763401.1"/>
    </source>
</evidence>
<dbReference type="RefSeq" id="WP_183932752.1">
    <property type="nucleotide sequence ID" value="NZ_JACICF010000001.1"/>
</dbReference>
<feature type="domain" description="OmpA-like" evidence="6">
    <location>
        <begin position="56"/>
        <end position="179"/>
    </location>
</feature>
<organism evidence="7 8">
    <name type="scientific">Sphingomicrobium lutaoense</name>
    <dbReference type="NCBI Taxonomy" id="515949"/>
    <lineage>
        <taxon>Bacteria</taxon>
        <taxon>Pseudomonadati</taxon>
        <taxon>Pseudomonadota</taxon>
        <taxon>Alphaproteobacteria</taxon>
        <taxon>Sphingomonadales</taxon>
        <taxon>Sphingomonadaceae</taxon>
        <taxon>Sphingomicrobium</taxon>
    </lineage>
</organism>
<accession>A0A839YSZ1</accession>
<dbReference type="GO" id="GO:0009279">
    <property type="term" value="C:cell outer membrane"/>
    <property type="evidence" value="ECO:0007669"/>
    <property type="project" value="UniProtKB-SubCell"/>
</dbReference>
<dbReference type="PROSITE" id="PS51123">
    <property type="entry name" value="OMPA_2"/>
    <property type="match status" value="1"/>
</dbReference>
<comment type="subcellular location">
    <subcellularLocation>
        <location evidence="1">Cell outer membrane</location>
    </subcellularLocation>
</comment>
<dbReference type="Pfam" id="PF00691">
    <property type="entry name" value="OmpA"/>
    <property type="match status" value="1"/>
</dbReference>
<evidence type="ECO:0000256" key="2">
    <source>
        <dbReference type="ARBA" id="ARBA00023136"/>
    </source>
</evidence>
<dbReference type="InterPro" id="IPR050330">
    <property type="entry name" value="Bact_OuterMem_StrucFunc"/>
</dbReference>
<dbReference type="Proteomes" id="UP000578569">
    <property type="component" value="Unassembled WGS sequence"/>
</dbReference>
<evidence type="ECO:0000256" key="4">
    <source>
        <dbReference type="PROSITE-ProRule" id="PRU00473"/>
    </source>
</evidence>
<dbReference type="InterPro" id="IPR006664">
    <property type="entry name" value="OMP_bac"/>
</dbReference>
<proteinExistence type="predicted"/>
<dbReference type="PANTHER" id="PTHR30329:SF21">
    <property type="entry name" value="LIPOPROTEIN YIAD-RELATED"/>
    <property type="match status" value="1"/>
</dbReference>
<comment type="caution">
    <text evidence="7">The sequence shown here is derived from an EMBL/GenBank/DDBJ whole genome shotgun (WGS) entry which is preliminary data.</text>
</comment>
<gene>
    <name evidence="7" type="ORF">FHS50_000424</name>
</gene>
<dbReference type="InterPro" id="IPR036737">
    <property type="entry name" value="OmpA-like_sf"/>
</dbReference>
<evidence type="ECO:0000256" key="1">
    <source>
        <dbReference type="ARBA" id="ARBA00004442"/>
    </source>
</evidence>
<protein>
    <submittedName>
        <fullName evidence="7">OOP family OmpA-OmpF porin</fullName>
    </submittedName>
</protein>
<dbReference type="InterPro" id="IPR006665">
    <property type="entry name" value="OmpA-like"/>
</dbReference>
<feature type="region of interest" description="Disordered" evidence="5">
    <location>
        <begin position="145"/>
        <end position="186"/>
    </location>
</feature>
<dbReference type="PROSITE" id="PS51257">
    <property type="entry name" value="PROKAR_LIPOPROTEIN"/>
    <property type="match status" value="1"/>
</dbReference>
<evidence type="ECO:0000259" key="6">
    <source>
        <dbReference type="PROSITE" id="PS51123"/>
    </source>
</evidence>
<dbReference type="AlphaFoldDB" id="A0A839YSZ1"/>
<keyword evidence="2 4" id="KW-0472">Membrane</keyword>
<dbReference type="CDD" id="cd07185">
    <property type="entry name" value="OmpA_C-like"/>
    <property type="match status" value="1"/>
</dbReference>
<evidence type="ECO:0000313" key="8">
    <source>
        <dbReference type="Proteomes" id="UP000578569"/>
    </source>
</evidence>
<dbReference type="SUPFAM" id="SSF103088">
    <property type="entry name" value="OmpA-like"/>
    <property type="match status" value="1"/>
</dbReference>